<dbReference type="AlphaFoldDB" id="J0RZC5"/>
<evidence type="ECO:0000259" key="1">
    <source>
        <dbReference type="Pfam" id="PF01243"/>
    </source>
</evidence>
<organism evidence="2 3">
    <name type="scientific">Methanofollis liminatans DSM 4140</name>
    <dbReference type="NCBI Taxonomy" id="28892"/>
    <lineage>
        <taxon>Archaea</taxon>
        <taxon>Methanobacteriati</taxon>
        <taxon>Methanobacteriota</taxon>
        <taxon>Stenosarchaea group</taxon>
        <taxon>Methanomicrobia</taxon>
        <taxon>Methanomicrobiales</taxon>
        <taxon>Methanomicrobiaceae</taxon>
        <taxon>Methanofollis</taxon>
    </lineage>
</organism>
<accession>J0RZC5</accession>
<protein>
    <submittedName>
        <fullName evidence="2">Pyridoxamine 5'-phosphate oxidase-related FMN-binding</fullName>
    </submittedName>
</protein>
<dbReference type="Proteomes" id="UP000005095">
    <property type="component" value="Chromosome"/>
</dbReference>
<dbReference type="Gene3D" id="2.30.110.10">
    <property type="entry name" value="Electron Transport, Fmn-binding Protein, Chain A"/>
    <property type="match status" value="1"/>
</dbReference>
<dbReference type="SUPFAM" id="SSF50475">
    <property type="entry name" value="FMN-binding split barrel"/>
    <property type="match status" value="1"/>
</dbReference>
<feature type="domain" description="Pyridoxamine 5'-phosphate oxidase N-terminal" evidence="1">
    <location>
        <begin position="7"/>
        <end position="125"/>
    </location>
</feature>
<dbReference type="InterPro" id="IPR012349">
    <property type="entry name" value="Split_barrel_FMN-bd"/>
</dbReference>
<proteinExistence type="predicted"/>
<dbReference type="EMBL" id="CM001555">
    <property type="protein sequence ID" value="EJG06896.1"/>
    <property type="molecule type" value="Genomic_DNA"/>
</dbReference>
<dbReference type="HOGENOM" id="CLU_118461_1_0_2"/>
<dbReference type="PANTHER" id="PTHR40660">
    <property type="entry name" value="5'-PHOSPHATE OXIDASE PUTATIVE DOMAIN-CONTAINING PROTEIN-RELATED"/>
    <property type="match status" value="1"/>
</dbReference>
<dbReference type="PANTHER" id="PTHR40660:SF1">
    <property type="entry name" value="5'-PHOSPHATE OXIDASE PUTATIVE DOMAIN-CONTAINING PROTEIN-RELATED"/>
    <property type="match status" value="1"/>
</dbReference>
<name>J0RZC5_9EURY</name>
<dbReference type="STRING" id="28892.Metli_0938"/>
<reference evidence="2 3" key="1">
    <citation type="submission" date="2011-08" db="EMBL/GenBank/DDBJ databases">
        <title>The complete genome of Methanofollis liminatans DSM 4140.</title>
        <authorList>
            <consortium name="US DOE Joint Genome Institute (JGI-PGF)"/>
            <person name="Lucas S."/>
            <person name="Han J."/>
            <person name="Lapidus A."/>
            <person name="Bruce D."/>
            <person name="Goodwin L."/>
            <person name="Pitluck S."/>
            <person name="Peters L."/>
            <person name="Kyrpides N."/>
            <person name="Mavromatis K."/>
            <person name="Ivanova N."/>
            <person name="Mikhailova N."/>
            <person name="Lu M."/>
            <person name="Detter J.C."/>
            <person name="Tapia R."/>
            <person name="Han C."/>
            <person name="Land M."/>
            <person name="Hauser L."/>
            <person name="Markowitz V."/>
            <person name="Cheng J.-F."/>
            <person name="Hugenholtz P."/>
            <person name="Woyke T."/>
            <person name="Wu D."/>
            <person name="Spring S."/>
            <person name="Schuler E."/>
            <person name="Brambilla E."/>
            <person name="Klenk H.-P."/>
            <person name="Eisen J.A."/>
        </authorList>
    </citation>
    <scope>NUCLEOTIDE SEQUENCE [LARGE SCALE GENOMIC DNA]</scope>
    <source>
        <strain evidence="2 3">DSM 4140</strain>
    </source>
</reference>
<dbReference type="Pfam" id="PF01243">
    <property type="entry name" value="PNPOx_N"/>
    <property type="match status" value="1"/>
</dbReference>
<keyword evidence="3" id="KW-1185">Reference proteome</keyword>
<dbReference type="InterPro" id="IPR011576">
    <property type="entry name" value="Pyridox_Oxase_N"/>
</dbReference>
<sequence>MITMAELTPEMKEMFAKAPVYPLATASKDGVPNVAPMKSVWLIDDRTIWVADNYMNKSLANMQENPRAAIYIWGPETKGCIQIKGDVEILTAGPEYEKMRADVKAKSDKYPAKSLIRITITDVYSCAPGAGAGDRLL</sequence>
<evidence type="ECO:0000313" key="2">
    <source>
        <dbReference type="EMBL" id="EJG06896.1"/>
    </source>
</evidence>
<evidence type="ECO:0000313" key="3">
    <source>
        <dbReference type="Proteomes" id="UP000005095"/>
    </source>
</evidence>
<gene>
    <name evidence="2" type="ORF">Metli_0938</name>
</gene>